<comment type="caution">
    <text evidence="4">The sequence shown here is derived from an EMBL/GenBank/DDBJ whole genome shotgun (WGS) entry which is preliminary data.</text>
</comment>
<feature type="region of interest" description="Disordered" evidence="2">
    <location>
        <begin position="404"/>
        <end position="445"/>
    </location>
</feature>
<keyword evidence="3" id="KW-0732">Signal</keyword>
<proteinExistence type="predicted"/>
<feature type="chain" id="PRO_5035205105" evidence="3">
    <location>
        <begin position="27"/>
        <end position="579"/>
    </location>
</feature>
<reference evidence="4" key="1">
    <citation type="submission" date="2019-06" db="EMBL/GenBank/DDBJ databases">
        <authorList>
            <person name="Zheng W."/>
        </authorList>
    </citation>
    <scope>NUCLEOTIDE SEQUENCE</scope>
    <source>
        <strain evidence="4">QDHG01</strain>
    </source>
</reference>
<dbReference type="Proteomes" id="UP000785679">
    <property type="component" value="Unassembled WGS sequence"/>
</dbReference>
<protein>
    <submittedName>
        <fullName evidence="4">Uncharacterized protein</fullName>
    </submittedName>
</protein>
<evidence type="ECO:0000256" key="2">
    <source>
        <dbReference type="SAM" id="MobiDB-lite"/>
    </source>
</evidence>
<organism evidence="4 5">
    <name type="scientific">Halteria grandinella</name>
    <dbReference type="NCBI Taxonomy" id="5974"/>
    <lineage>
        <taxon>Eukaryota</taxon>
        <taxon>Sar</taxon>
        <taxon>Alveolata</taxon>
        <taxon>Ciliophora</taxon>
        <taxon>Intramacronucleata</taxon>
        <taxon>Spirotrichea</taxon>
        <taxon>Stichotrichia</taxon>
        <taxon>Sporadotrichida</taxon>
        <taxon>Halteriidae</taxon>
        <taxon>Halteria</taxon>
    </lineage>
</organism>
<name>A0A8J8SXZ8_HALGN</name>
<sequence>MMDWKGNIHRAKKLLLLFRYFLLTFQKGRKPNAYEDSLIQSLLAHLNEKEDLLKKKCYYRKINPESFRDFLNSTTPYELWKIIQDIKGGYYFFEVFENQKEEYGINYSCIDKLMMCSKAYEREFEFYKGTIKKQYDLHFATLKQEMNKLSQITINSYQEPICLVLKEDPELQCNCNQRGAILLIRQWSFINQMQKVLLNCQTKSMDFKEYFKTIILNLDSWINKFNQQFDKLIKINDILKSKLMSLRVINQQLQSEQQRLTKNWKQQDDEVFKLKQLIQKQQLEKAQIQTKLINTENALQKIKEVSESHIVNKKKFLNESLELLENQNNQIERLFKQQFTSQVTQTENSFEYQLCTICRGENALFQNIQQLKIPQIEFEKIDFKEEFSKEKGTQTDQKLDIFQKGSTDRQSHSPLFSRRRGRTTHSILNENSSQQKHLTKSPPKSNITVRPVFKRLFDDSEKKKLRQSQLTTRIQDGERNQWEEMLSLLKLLKTDRNSQDIQKKVDKSVELYKDRFETKGKLPQLKLKEKSKVSEHLIDTLMKDLQDNKKVALSNLVEQFQTILTVNKLNKIKEVSYIN</sequence>
<evidence type="ECO:0000256" key="1">
    <source>
        <dbReference type="SAM" id="Coils"/>
    </source>
</evidence>
<gene>
    <name evidence="4" type="ORF">FGO68_gene16283</name>
</gene>
<evidence type="ECO:0000313" key="4">
    <source>
        <dbReference type="EMBL" id="TNV74780.1"/>
    </source>
</evidence>
<dbReference type="EMBL" id="RRYP01016645">
    <property type="protein sequence ID" value="TNV74780.1"/>
    <property type="molecule type" value="Genomic_DNA"/>
</dbReference>
<feature type="coiled-coil region" evidence="1">
    <location>
        <begin position="243"/>
        <end position="337"/>
    </location>
</feature>
<feature type="compositionally biased region" description="Polar residues" evidence="2">
    <location>
        <begin position="424"/>
        <end position="445"/>
    </location>
</feature>
<keyword evidence="5" id="KW-1185">Reference proteome</keyword>
<dbReference type="OrthoDB" id="301615at2759"/>
<dbReference type="AlphaFoldDB" id="A0A8J8SXZ8"/>
<feature type="signal peptide" evidence="3">
    <location>
        <begin position="1"/>
        <end position="26"/>
    </location>
</feature>
<evidence type="ECO:0000313" key="5">
    <source>
        <dbReference type="Proteomes" id="UP000785679"/>
    </source>
</evidence>
<evidence type="ECO:0000256" key="3">
    <source>
        <dbReference type="SAM" id="SignalP"/>
    </source>
</evidence>
<keyword evidence="1" id="KW-0175">Coiled coil</keyword>
<accession>A0A8J8SXZ8</accession>